<proteinExistence type="predicted"/>
<name>A0A517SQC2_9BACT</name>
<evidence type="ECO:0000313" key="3">
    <source>
        <dbReference type="Proteomes" id="UP000315003"/>
    </source>
</evidence>
<sequence>MPDHAQCRTMLNGGQPLTARPCQPTQDRHVHASLIGKAHDGHRQPGLPLCNRFGYRSGEEAPVRLGSKAMTCCGDNM</sequence>
<organism evidence="2 3">
    <name type="scientific">Stieleria bergensis</name>
    <dbReference type="NCBI Taxonomy" id="2528025"/>
    <lineage>
        <taxon>Bacteria</taxon>
        <taxon>Pseudomonadati</taxon>
        <taxon>Planctomycetota</taxon>
        <taxon>Planctomycetia</taxon>
        <taxon>Pirellulales</taxon>
        <taxon>Pirellulaceae</taxon>
        <taxon>Stieleria</taxon>
    </lineage>
</organism>
<dbReference type="Proteomes" id="UP000315003">
    <property type="component" value="Chromosome"/>
</dbReference>
<dbReference type="AlphaFoldDB" id="A0A517SQC2"/>
<gene>
    <name evidence="2" type="ORF">SV7mr_08140</name>
</gene>
<keyword evidence="3" id="KW-1185">Reference proteome</keyword>
<dbReference type="EMBL" id="CP036272">
    <property type="protein sequence ID" value="QDT58324.1"/>
    <property type="molecule type" value="Genomic_DNA"/>
</dbReference>
<evidence type="ECO:0000256" key="1">
    <source>
        <dbReference type="SAM" id="MobiDB-lite"/>
    </source>
</evidence>
<evidence type="ECO:0000313" key="2">
    <source>
        <dbReference type="EMBL" id="QDT58324.1"/>
    </source>
</evidence>
<protein>
    <submittedName>
        <fullName evidence="2">Uncharacterized protein</fullName>
    </submittedName>
</protein>
<accession>A0A517SQC2</accession>
<feature type="region of interest" description="Disordered" evidence="1">
    <location>
        <begin position="1"/>
        <end position="23"/>
    </location>
</feature>
<reference evidence="2 3" key="1">
    <citation type="submission" date="2019-02" db="EMBL/GenBank/DDBJ databases">
        <title>Deep-cultivation of Planctomycetes and their phenomic and genomic characterization uncovers novel biology.</title>
        <authorList>
            <person name="Wiegand S."/>
            <person name="Jogler M."/>
            <person name="Boedeker C."/>
            <person name="Pinto D."/>
            <person name="Vollmers J."/>
            <person name="Rivas-Marin E."/>
            <person name="Kohn T."/>
            <person name="Peeters S.H."/>
            <person name="Heuer A."/>
            <person name="Rast P."/>
            <person name="Oberbeckmann S."/>
            <person name="Bunk B."/>
            <person name="Jeske O."/>
            <person name="Meyerdierks A."/>
            <person name="Storesund J.E."/>
            <person name="Kallscheuer N."/>
            <person name="Luecker S."/>
            <person name="Lage O.M."/>
            <person name="Pohl T."/>
            <person name="Merkel B.J."/>
            <person name="Hornburger P."/>
            <person name="Mueller R.-W."/>
            <person name="Bruemmer F."/>
            <person name="Labrenz M."/>
            <person name="Spormann A.M."/>
            <person name="Op den Camp H."/>
            <person name="Overmann J."/>
            <person name="Amann R."/>
            <person name="Jetten M.S.M."/>
            <person name="Mascher T."/>
            <person name="Medema M.H."/>
            <person name="Devos D.P."/>
            <person name="Kaster A.-K."/>
            <person name="Ovreas L."/>
            <person name="Rohde M."/>
            <person name="Galperin M.Y."/>
            <person name="Jogler C."/>
        </authorList>
    </citation>
    <scope>NUCLEOTIDE SEQUENCE [LARGE SCALE GENOMIC DNA]</scope>
    <source>
        <strain evidence="2 3">SV_7m_r</strain>
    </source>
</reference>